<dbReference type="EMBL" id="GGEC01011317">
    <property type="protein sequence ID" value="MBW91800.1"/>
    <property type="molecule type" value="Transcribed_RNA"/>
</dbReference>
<evidence type="ECO:0000313" key="1">
    <source>
        <dbReference type="EMBL" id="MBW91800.1"/>
    </source>
</evidence>
<sequence>MFKQKQLQFSLTTITENTNNS</sequence>
<dbReference type="AlphaFoldDB" id="A0A2P2JEB7"/>
<reference evidence="1" key="1">
    <citation type="submission" date="2018-02" db="EMBL/GenBank/DDBJ databases">
        <title>Rhizophora mucronata_Transcriptome.</title>
        <authorList>
            <person name="Meera S.P."/>
            <person name="Sreeshan A."/>
            <person name="Augustine A."/>
        </authorList>
    </citation>
    <scope>NUCLEOTIDE SEQUENCE</scope>
    <source>
        <tissue evidence="1">Leaf</tissue>
    </source>
</reference>
<name>A0A2P2JEB7_RHIMU</name>
<organism evidence="1">
    <name type="scientific">Rhizophora mucronata</name>
    <name type="common">Asiatic mangrove</name>
    <dbReference type="NCBI Taxonomy" id="61149"/>
    <lineage>
        <taxon>Eukaryota</taxon>
        <taxon>Viridiplantae</taxon>
        <taxon>Streptophyta</taxon>
        <taxon>Embryophyta</taxon>
        <taxon>Tracheophyta</taxon>
        <taxon>Spermatophyta</taxon>
        <taxon>Magnoliopsida</taxon>
        <taxon>eudicotyledons</taxon>
        <taxon>Gunneridae</taxon>
        <taxon>Pentapetalae</taxon>
        <taxon>rosids</taxon>
        <taxon>fabids</taxon>
        <taxon>Malpighiales</taxon>
        <taxon>Rhizophoraceae</taxon>
        <taxon>Rhizophora</taxon>
    </lineage>
</organism>
<accession>A0A2P2JEB7</accession>
<protein>
    <submittedName>
        <fullName evidence="1">Uncharacterized protein</fullName>
    </submittedName>
</protein>
<proteinExistence type="predicted"/>